<dbReference type="KEGG" id="dpl:KGM_207921"/>
<organism evidence="1 2">
    <name type="scientific">Danaus plexippus plexippus</name>
    <dbReference type="NCBI Taxonomy" id="278856"/>
    <lineage>
        <taxon>Eukaryota</taxon>
        <taxon>Metazoa</taxon>
        <taxon>Ecdysozoa</taxon>
        <taxon>Arthropoda</taxon>
        <taxon>Hexapoda</taxon>
        <taxon>Insecta</taxon>
        <taxon>Pterygota</taxon>
        <taxon>Neoptera</taxon>
        <taxon>Endopterygota</taxon>
        <taxon>Lepidoptera</taxon>
        <taxon>Glossata</taxon>
        <taxon>Ditrysia</taxon>
        <taxon>Papilionoidea</taxon>
        <taxon>Nymphalidae</taxon>
        <taxon>Danainae</taxon>
        <taxon>Danaini</taxon>
        <taxon>Danaina</taxon>
        <taxon>Danaus</taxon>
        <taxon>Danaus</taxon>
    </lineage>
</organism>
<evidence type="ECO:0000313" key="1">
    <source>
        <dbReference type="EMBL" id="OWR41751.1"/>
    </source>
</evidence>
<keyword evidence="2" id="KW-1185">Reference proteome</keyword>
<reference evidence="1 2" key="1">
    <citation type="journal article" date="2011" name="Cell">
        <title>The monarch butterfly genome yields insights into long-distance migration.</title>
        <authorList>
            <person name="Zhan S."/>
            <person name="Merlin C."/>
            <person name="Boore J.L."/>
            <person name="Reppert S.M."/>
        </authorList>
    </citation>
    <scope>NUCLEOTIDE SEQUENCE [LARGE SCALE GENOMIC DNA]</scope>
    <source>
        <strain evidence="1">F-2</strain>
    </source>
</reference>
<dbReference type="InParanoid" id="A0A212EJV1"/>
<dbReference type="AlphaFoldDB" id="A0A212EJV1"/>
<gene>
    <name evidence="1" type="ORF">KGM_207921</name>
</gene>
<proteinExistence type="predicted"/>
<evidence type="ECO:0000313" key="2">
    <source>
        <dbReference type="Proteomes" id="UP000007151"/>
    </source>
</evidence>
<accession>A0A212EJV1</accession>
<dbReference type="EMBL" id="AGBW02014396">
    <property type="protein sequence ID" value="OWR41751.1"/>
    <property type="molecule type" value="Genomic_DNA"/>
</dbReference>
<protein>
    <submittedName>
        <fullName evidence="1">Uncharacterized protein</fullName>
    </submittedName>
</protein>
<comment type="caution">
    <text evidence="1">The sequence shown here is derived from an EMBL/GenBank/DDBJ whole genome shotgun (WGS) entry which is preliminary data.</text>
</comment>
<dbReference type="Proteomes" id="UP000007151">
    <property type="component" value="Unassembled WGS sequence"/>
</dbReference>
<name>A0A212EJV1_DANPL</name>
<sequence length="26" mass="3077">MTRRKSDDFLVCASGTVRRFEEEETN</sequence>